<dbReference type="PRINTS" id="PR00081">
    <property type="entry name" value="GDHRDH"/>
</dbReference>
<name>A0A432XHV4_9GAMM</name>
<dbReference type="InterPro" id="IPR036291">
    <property type="entry name" value="NAD(P)-bd_dom_sf"/>
</dbReference>
<keyword evidence="2" id="KW-0560">Oxidoreductase</keyword>
<dbReference type="PANTHER" id="PTHR44196">
    <property type="entry name" value="DEHYDROGENASE/REDUCTASE SDR FAMILY MEMBER 7B"/>
    <property type="match status" value="1"/>
</dbReference>
<dbReference type="SUPFAM" id="SSF51735">
    <property type="entry name" value="NAD(P)-binding Rossmann-fold domains"/>
    <property type="match status" value="1"/>
</dbReference>
<evidence type="ECO:0000256" key="2">
    <source>
        <dbReference type="ARBA" id="ARBA00023002"/>
    </source>
</evidence>
<organism evidence="4 5">
    <name type="scientific">Pseudidiomarina aquimaris</name>
    <dbReference type="NCBI Taxonomy" id="641841"/>
    <lineage>
        <taxon>Bacteria</taxon>
        <taxon>Pseudomonadati</taxon>
        <taxon>Pseudomonadota</taxon>
        <taxon>Gammaproteobacteria</taxon>
        <taxon>Alteromonadales</taxon>
        <taxon>Idiomarinaceae</taxon>
        <taxon>Pseudidiomarina</taxon>
    </lineage>
</organism>
<dbReference type="RefSeq" id="WP_126833734.1">
    <property type="nucleotide sequence ID" value="NZ_PIPT01000004.1"/>
</dbReference>
<evidence type="ECO:0000313" key="4">
    <source>
        <dbReference type="EMBL" id="RUO48281.1"/>
    </source>
</evidence>
<dbReference type="NCBIfam" id="NF006123">
    <property type="entry name" value="PRK08267.1"/>
    <property type="match status" value="1"/>
</dbReference>
<dbReference type="PRINTS" id="PR00080">
    <property type="entry name" value="SDRFAMILY"/>
</dbReference>
<dbReference type="OrthoDB" id="658698at2"/>
<dbReference type="InterPro" id="IPR002347">
    <property type="entry name" value="SDR_fam"/>
</dbReference>
<dbReference type="PANTHER" id="PTHR44196:SF1">
    <property type="entry name" value="DEHYDROGENASE_REDUCTASE SDR FAMILY MEMBER 7B"/>
    <property type="match status" value="1"/>
</dbReference>
<evidence type="ECO:0000313" key="5">
    <source>
        <dbReference type="Proteomes" id="UP000286678"/>
    </source>
</evidence>
<reference evidence="5" key="1">
    <citation type="journal article" date="2018" name="Front. Microbiol.">
        <title>Genome-Based Analysis Reveals the Taxonomy and Diversity of the Family Idiomarinaceae.</title>
        <authorList>
            <person name="Liu Y."/>
            <person name="Lai Q."/>
            <person name="Shao Z."/>
        </authorList>
    </citation>
    <scope>NUCLEOTIDE SEQUENCE [LARGE SCALE GENOMIC DNA]</scope>
    <source>
        <strain evidence="5">SW15</strain>
    </source>
</reference>
<dbReference type="EMBL" id="PIPT01000004">
    <property type="protein sequence ID" value="RUO48281.1"/>
    <property type="molecule type" value="Genomic_DNA"/>
</dbReference>
<gene>
    <name evidence="4" type="ORF">CWE21_06975</name>
</gene>
<sequence length="264" mass="28582">MTIIPSILISGAAAGIGKATALKFLAEGWRVGAYDIDRDGLTALANKLADDQRMRLVTGVLDVTDNDNWQQALDDFTSHSGGSLNLLFNNAGILCSGPLADGGLEAQQKLVDVNVRGLLAGCYHALPYLQQAATSDHGARVINMSSASAIYGQPGLAVYSASKFAVRGMTEALDLEWAPHGVKVMDVMPLFVRTRMVTNMNAGSIKRLGVRLTPEDIAATVYRMAHYRGTRVHWPVGLQTKLMMGASKLSPNWLTRLTNRWITR</sequence>
<dbReference type="AlphaFoldDB" id="A0A432XHV4"/>
<proteinExistence type="inferred from homology"/>
<evidence type="ECO:0000256" key="1">
    <source>
        <dbReference type="ARBA" id="ARBA00006484"/>
    </source>
</evidence>
<dbReference type="Pfam" id="PF00106">
    <property type="entry name" value="adh_short"/>
    <property type="match status" value="1"/>
</dbReference>
<keyword evidence="5" id="KW-1185">Reference proteome</keyword>
<comment type="caution">
    <text evidence="4">The sequence shown here is derived from an EMBL/GenBank/DDBJ whole genome shotgun (WGS) entry which is preliminary data.</text>
</comment>
<dbReference type="Gene3D" id="3.40.50.720">
    <property type="entry name" value="NAD(P)-binding Rossmann-like Domain"/>
    <property type="match status" value="1"/>
</dbReference>
<dbReference type="GO" id="GO:0016020">
    <property type="term" value="C:membrane"/>
    <property type="evidence" value="ECO:0007669"/>
    <property type="project" value="TreeGrafter"/>
</dbReference>
<dbReference type="GO" id="GO:0016491">
    <property type="term" value="F:oxidoreductase activity"/>
    <property type="evidence" value="ECO:0007669"/>
    <property type="project" value="UniProtKB-KW"/>
</dbReference>
<comment type="similarity">
    <text evidence="1 3">Belongs to the short-chain dehydrogenases/reductases (SDR) family.</text>
</comment>
<protein>
    <submittedName>
        <fullName evidence="4">Short-chain dehydrogenase</fullName>
    </submittedName>
</protein>
<accession>A0A432XHV4</accession>
<evidence type="ECO:0000256" key="3">
    <source>
        <dbReference type="RuleBase" id="RU000363"/>
    </source>
</evidence>
<dbReference type="Proteomes" id="UP000286678">
    <property type="component" value="Unassembled WGS sequence"/>
</dbReference>